<feature type="region of interest" description="Disordered" evidence="1">
    <location>
        <begin position="1"/>
        <end position="52"/>
    </location>
</feature>
<sequence>MEARMDGWREKQEAFEVKHKGFRSGEKGEEGTHEGSPTASSNVGMLGDGPAPTEWPYAPPTVADISRALSCLLSLHLLPLPAFAPRNLQLLTKWKNLTHACIVIKRTWTYSNRELCLKTPYAWGR</sequence>
<evidence type="ECO:0000313" key="2">
    <source>
        <dbReference type="EMBL" id="KAG9446177.1"/>
    </source>
</evidence>
<reference evidence="2 3" key="1">
    <citation type="submission" date="2021-07" db="EMBL/GenBank/DDBJ databases">
        <title>The Aristolochia fimbriata genome: insights into angiosperm evolution, floral development and chemical biosynthesis.</title>
        <authorList>
            <person name="Jiao Y."/>
        </authorList>
    </citation>
    <scope>NUCLEOTIDE SEQUENCE [LARGE SCALE GENOMIC DNA]</scope>
    <source>
        <strain evidence="2">IBCAS-2021</strain>
        <tissue evidence="2">Leaf</tissue>
    </source>
</reference>
<dbReference type="Proteomes" id="UP000825729">
    <property type="component" value="Unassembled WGS sequence"/>
</dbReference>
<proteinExistence type="predicted"/>
<dbReference type="EMBL" id="JAINDJ010000005">
    <property type="protein sequence ID" value="KAG9446177.1"/>
    <property type="molecule type" value="Genomic_DNA"/>
</dbReference>
<dbReference type="AlphaFoldDB" id="A0AAV7EEP2"/>
<name>A0AAV7EEP2_ARIFI</name>
<protein>
    <submittedName>
        <fullName evidence="2">Uncharacterized protein</fullName>
    </submittedName>
</protein>
<feature type="compositionally biased region" description="Basic and acidic residues" evidence="1">
    <location>
        <begin position="1"/>
        <end position="33"/>
    </location>
</feature>
<comment type="caution">
    <text evidence="2">The sequence shown here is derived from an EMBL/GenBank/DDBJ whole genome shotgun (WGS) entry which is preliminary data.</text>
</comment>
<gene>
    <name evidence="2" type="ORF">H6P81_012305</name>
</gene>
<keyword evidence="3" id="KW-1185">Reference proteome</keyword>
<evidence type="ECO:0000313" key="3">
    <source>
        <dbReference type="Proteomes" id="UP000825729"/>
    </source>
</evidence>
<evidence type="ECO:0000256" key="1">
    <source>
        <dbReference type="SAM" id="MobiDB-lite"/>
    </source>
</evidence>
<organism evidence="2 3">
    <name type="scientific">Aristolochia fimbriata</name>
    <name type="common">White veined hardy Dutchman's pipe vine</name>
    <dbReference type="NCBI Taxonomy" id="158543"/>
    <lineage>
        <taxon>Eukaryota</taxon>
        <taxon>Viridiplantae</taxon>
        <taxon>Streptophyta</taxon>
        <taxon>Embryophyta</taxon>
        <taxon>Tracheophyta</taxon>
        <taxon>Spermatophyta</taxon>
        <taxon>Magnoliopsida</taxon>
        <taxon>Magnoliidae</taxon>
        <taxon>Piperales</taxon>
        <taxon>Aristolochiaceae</taxon>
        <taxon>Aristolochia</taxon>
    </lineage>
</organism>
<accession>A0AAV7EEP2</accession>